<feature type="compositionally biased region" description="Polar residues" evidence="1">
    <location>
        <begin position="179"/>
        <end position="207"/>
    </location>
</feature>
<dbReference type="EMBL" id="JAUUTY010000005">
    <property type="protein sequence ID" value="KAK1632676.1"/>
    <property type="molecule type" value="Genomic_DNA"/>
</dbReference>
<feature type="region of interest" description="Disordered" evidence="1">
    <location>
        <begin position="162"/>
        <end position="207"/>
    </location>
</feature>
<dbReference type="PANTHER" id="PTHR46034">
    <property type="match status" value="1"/>
</dbReference>
<dbReference type="SMART" id="SM00767">
    <property type="entry name" value="DCD"/>
    <property type="match status" value="1"/>
</dbReference>
<protein>
    <recommendedName>
        <fullName evidence="2">DCD domain-containing protein</fullName>
    </recommendedName>
</protein>
<feature type="compositionally biased region" description="Basic and acidic residues" evidence="1">
    <location>
        <begin position="163"/>
        <end position="178"/>
    </location>
</feature>
<keyword evidence="4" id="KW-1185">Reference proteome</keyword>
<dbReference type="AlphaFoldDB" id="A0AAD8RW18"/>
<dbReference type="PANTHER" id="PTHR46034:SF38">
    <property type="entry name" value="OS09G0563700 PROTEIN"/>
    <property type="match status" value="1"/>
</dbReference>
<dbReference type="Proteomes" id="UP001231189">
    <property type="component" value="Unassembled WGS sequence"/>
</dbReference>
<feature type="compositionally biased region" description="Polar residues" evidence="1">
    <location>
        <begin position="595"/>
        <end position="604"/>
    </location>
</feature>
<evidence type="ECO:0000313" key="3">
    <source>
        <dbReference type="EMBL" id="KAK1632676.1"/>
    </source>
</evidence>
<evidence type="ECO:0000259" key="2">
    <source>
        <dbReference type="PROSITE" id="PS51222"/>
    </source>
</evidence>
<dbReference type="InterPro" id="IPR044832">
    <property type="entry name" value="NRP-like"/>
</dbReference>
<evidence type="ECO:0000313" key="4">
    <source>
        <dbReference type="Proteomes" id="UP001231189"/>
    </source>
</evidence>
<accession>A0AAD8RW18</accession>
<proteinExistence type="predicted"/>
<evidence type="ECO:0000256" key="1">
    <source>
        <dbReference type="SAM" id="MobiDB-lite"/>
    </source>
</evidence>
<comment type="caution">
    <text evidence="3">The sequence shown here is derived from an EMBL/GenBank/DDBJ whole genome shotgun (WGS) entry which is preliminary data.</text>
</comment>
<gene>
    <name evidence="3" type="ORF">QYE76_006991</name>
</gene>
<feature type="domain" description="DCD" evidence="2">
    <location>
        <begin position="18"/>
        <end position="148"/>
    </location>
</feature>
<dbReference type="Pfam" id="PF10539">
    <property type="entry name" value="Dev_Cell_Death"/>
    <property type="match status" value="1"/>
</dbReference>
<name>A0AAD8RW18_LOLMU</name>
<sequence length="846" mass="94134">MRRLQLPRCSFREDADPADMAGAIFMSNSETREHCFGAGVFGLPPEYERFVLRVRQGMPLFLFDYTERKLYGVFEATSDGGMDIRRGAFRFTGRTYPAQVSFSIVWKCRPLTEDEFFPAIEDNYYISKKFYFDLSCQQVVNLYGLFDKKRVPHPVSNYSTRAYLEKEHSSRGRPDKRSLSPNVSPLSADQSHSLIPSSSAVETNCPASTSMHPIVPHSFEAQPNVSMPLVTKPFGVQTAHIHSNQLKLPYYSHEGLRDVPTITQVAAACSQPRTYHGDQFVANQSYPLSHDYLQNRLSSGCSTQGPTDGVRLSIKQSYEGSSSLYSRYSTQVPAGDDRSYLTPYVPSYPHLSQHNANLEDDYDNCEQCKAIYASEHQHLNRAKSRTPELTQQGIPAYPEAPEVSAISQQKECFAGYIPISDCAEDFEKDQPRRDFDRDVSGSLGSGHDTGAYISDQPYAIHDVGAESNITVPSQRQQKTVFSRLSVKPQPPPQEIPGPSLNQLLYSLSKRTEQWSSKTRSHTEDVCKQLVSAQDIDRPYAPAELNLPTELEEKEESVDPPFLNFKRRSKAASLDTNGGNEGSGKPKRRKLVRPSFGQSNNTASSGKELHENAVVEMNHSPAKTVGKEPQENVIMEMTCTPVKTVGNKLQDNATMERNHSPVETGGNDLQEKVITEMTQTHVETVGNKLQENVMMERNHNRVETGGNKFYIDLNEPASVDSDLVEDASIVTPPPVAVKIQIEKPSEVDINQLSCSNLKEVNSKQDQSSSSGAPTEKITLDLNITDLNTMDEAKLQAILGSSLLQALDKLRNGKPNDSEKANKSSLCGKNGVVKMEMKADTSTNRRCS</sequence>
<dbReference type="InterPro" id="IPR013989">
    <property type="entry name" value="Dev_and_cell_death_domain"/>
</dbReference>
<organism evidence="3 4">
    <name type="scientific">Lolium multiflorum</name>
    <name type="common">Italian ryegrass</name>
    <name type="synonym">Lolium perenne subsp. multiflorum</name>
    <dbReference type="NCBI Taxonomy" id="4521"/>
    <lineage>
        <taxon>Eukaryota</taxon>
        <taxon>Viridiplantae</taxon>
        <taxon>Streptophyta</taxon>
        <taxon>Embryophyta</taxon>
        <taxon>Tracheophyta</taxon>
        <taxon>Spermatophyta</taxon>
        <taxon>Magnoliopsida</taxon>
        <taxon>Liliopsida</taxon>
        <taxon>Poales</taxon>
        <taxon>Poaceae</taxon>
        <taxon>BOP clade</taxon>
        <taxon>Pooideae</taxon>
        <taxon>Poodae</taxon>
        <taxon>Poeae</taxon>
        <taxon>Poeae Chloroplast Group 2 (Poeae type)</taxon>
        <taxon>Loliodinae</taxon>
        <taxon>Loliinae</taxon>
        <taxon>Lolium</taxon>
    </lineage>
</organism>
<feature type="region of interest" description="Disordered" evidence="1">
    <location>
        <begin position="545"/>
        <end position="606"/>
    </location>
</feature>
<dbReference type="GO" id="GO:0034976">
    <property type="term" value="P:response to endoplasmic reticulum stress"/>
    <property type="evidence" value="ECO:0007669"/>
    <property type="project" value="InterPro"/>
</dbReference>
<dbReference type="PROSITE" id="PS51222">
    <property type="entry name" value="DCD"/>
    <property type="match status" value="1"/>
</dbReference>
<reference evidence="3" key="1">
    <citation type="submission" date="2023-07" db="EMBL/GenBank/DDBJ databases">
        <title>A chromosome-level genome assembly of Lolium multiflorum.</title>
        <authorList>
            <person name="Chen Y."/>
            <person name="Copetti D."/>
            <person name="Kolliker R."/>
            <person name="Studer B."/>
        </authorList>
    </citation>
    <scope>NUCLEOTIDE SEQUENCE</scope>
    <source>
        <strain evidence="3">02402/16</strain>
        <tissue evidence="3">Leaf</tissue>
    </source>
</reference>